<name>A0ABN9WAY5_9DINO</name>
<evidence type="ECO:0000313" key="2">
    <source>
        <dbReference type="Proteomes" id="UP001189429"/>
    </source>
</evidence>
<dbReference type="Proteomes" id="UP001189429">
    <property type="component" value="Unassembled WGS sequence"/>
</dbReference>
<dbReference type="EMBL" id="CAUYUJ010018240">
    <property type="protein sequence ID" value="CAK0881867.1"/>
    <property type="molecule type" value="Genomic_DNA"/>
</dbReference>
<proteinExistence type="predicted"/>
<accession>A0ABN9WAY5</accession>
<evidence type="ECO:0000313" key="1">
    <source>
        <dbReference type="EMBL" id="CAK0881867.1"/>
    </source>
</evidence>
<comment type="caution">
    <text evidence="1">The sequence shown here is derived from an EMBL/GenBank/DDBJ whole genome shotgun (WGS) entry which is preliminary data.</text>
</comment>
<gene>
    <name evidence="1" type="ORF">PCOR1329_LOCUS64579</name>
</gene>
<organism evidence="1 2">
    <name type="scientific">Prorocentrum cordatum</name>
    <dbReference type="NCBI Taxonomy" id="2364126"/>
    <lineage>
        <taxon>Eukaryota</taxon>
        <taxon>Sar</taxon>
        <taxon>Alveolata</taxon>
        <taxon>Dinophyceae</taxon>
        <taxon>Prorocentrales</taxon>
        <taxon>Prorocentraceae</taxon>
        <taxon>Prorocentrum</taxon>
    </lineage>
</organism>
<protein>
    <submittedName>
        <fullName evidence="1">Uncharacterized protein</fullName>
    </submittedName>
</protein>
<reference evidence="1" key="1">
    <citation type="submission" date="2023-10" db="EMBL/GenBank/DDBJ databases">
        <authorList>
            <person name="Chen Y."/>
            <person name="Shah S."/>
            <person name="Dougan E. K."/>
            <person name="Thang M."/>
            <person name="Chan C."/>
        </authorList>
    </citation>
    <scope>NUCLEOTIDE SEQUENCE [LARGE SCALE GENOMIC DNA]</scope>
</reference>
<keyword evidence="2" id="KW-1185">Reference proteome</keyword>
<sequence length="215" mass="23341">MLVGMFPEFAEFMVEHEEVLLHLTTSGQPIPEDAPLPPQEQVDLLQRRIRTQREALLQEHGEQLDHLDGCQLAVLSFSWKGLSFFLSFSGVSLEGLLGVEPPVGLGAELAKAGFPDLVETIVEFAHSAGVPRDAAVKLWEIIQQLWNSGFVSSTLKQAVSGMGWWEWARTGITLTATVGAYMASGSLLLIAQMTLTILSTTSLFSAAQAAEASCR</sequence>